<sequence length="1100" mass="121643" precursor="true">MKLSTRFVLAFIIALCGGAAACFAKDPTAAELEFFEKKVRPVLATHCYKCHSDKKQKGALRLDSRAGLITGGDTGEAIVPGEPGESLLIESIRYGDDGYQMPPSGKLPAAAIDDLTKWVRMGAPWPAEEVPESKTNNGFDLAERAKHWSFQPLQKTDPPSVQNTTWPRTAEDRYILAALEQSGLQPAGEASRRVLIRRLSFALLGLPPTPAEVEAFLNDDSPQATERLVDRLLAAPQFGERWGRHWLDLVRYAESHGHEFDFPIHHAWRYRDYVIRALNADVPYDDFVREHIAGDLLPHPRMHPEEQYNESILGTGFWYLGEATHAPVDVRGDEAGRIDNQIDVMTKTFLGITVACARCHDHKFDPITTADYYALAGFLQSSRKNVALLDPHGKIANAAAELSQLRNKANSEFTAVVPQPSDEAAADFAAYLAAAIDFSQTTSGSTAATFAQERGLDPARLSRWVEAVKPTDKDQPAQPDFLFKSLVKGLQNKPQPTFAAWKQDVIAELATAAKTAEDTFASTELFADFNSGDYGDWFVTGTAFGAGPTQAQDSDATSPVAAPALAGVAHSGQLAGKLQGVLRSPTFTITGNRMFYRMAGRGGRIRLIIDGYYMNEFSGLLFGDMKFDVNTEGRYVWRSQYVGKYLGHKAYIELIDDGDGFVAVDEIRIGNSQPQDTPDPAILELLKSEPIDSVAALSTAAGERWQTALSKWHAGEADAHDLQLLQWVMAGQLIDLPDSEWAATTKQWQVRADAVPAPIKALALTAGSPEDERIHIRGSHKKLGKVAQRRFLEVLAGPDQPPILNACGRLELAQQIVDPTNPLTARVIVNRVWHHLFGRGIVASVDNFGVLGQAPTHPELLDHLAAEFIADGWSIKRLIRRLVLSRTYQMTSHVTAPAAEETDPENLLLHRMRMHRLEGEAIRDAILLISGRLENRQFGNSIPVHLTRFMEGRGRPKKDGPLDGDGRRSIYIRVNRNFLSPMMLAFDTPIPFSTVGRRSESNVPAQALILMNDPFVKQQAELWAKRLVDAEDDRAQRIQTMYQQAYARPPSTKETEAAEAFLISQATAYDIAGEQATNDPRVWTDLCHVLITLKEFTFVE</sequence>
<dbReference type="InterPro" id="IPR022655">
    <property type="entry name" value="DUF1553"/>
</dbReference>
<name>A0A517ZYW1_9PLAN</name>
<dbReference type="RefSeq" id="WP_145380460.1">
    <property type="nucleotide sequence ID" value="NZ_CP036276.1"/>
</dbReference>
<dbReference type="PROSITE" id="PS51007">
    <property type="entry name" value="CYTC"/>
    <property type="match status" value="1"/>
</dbReference>
<evidence type="ECO:0000313" key="7">
    <source>
        <dbReference type="EMBL" id="QDU47675.1"/>
    </source>
</evidence>
<organism evidence="7 8">
    <name type="scientific">Symmachiella dynata</name>
    <dbReference type="NCBI Taxonomy" id="2527995"/>
    <lineage>
        <taxon>Bacteria</taxon>
        <taxon>Pseudomonadati</taxon>
        <taxon>Planctomycetota</taxon>
        <taxon>Planctomycetia</taxon>
        <taxon>Planctomycetales</taxon>
        <taxon>Planctomycetaceae</taxon>
        <taxon>Symmachiella</taxon>
    </lineage>
</organism>
<keyword evidence="5" id="KW-0732">Signal</keyword>
<dbReference type="Pfam" id="PF07587">
    <property type="entry name" value="PSD1"/>
    <property type="match status" value="1"/>
</dbReference>
<evidence type="ECO:0000259" key="6">
    <source>
        <dbReference type="PROSITE" id="PS51007"/>
    </source>
</evidence>
<proteinExistence type="predicted"/>
<protein>
    <submittedName>
        <fullName evidence="7">Planctomycete cytochrome C</fullName>
    </submittedName>
</protein>
<feature type="signal peptide" evidence="5">
    <location>
        <begin position="1"/>
        <end position="24"/>
    </location>
</feature>
<accession>A0A517ZYW1</accession>
<evidence type="ECO:0000256" key="3">
    <source>
        <dbReference type="ARBA" id="ARBA00023004"/>
    </source>
</evidence>
<feature type="domain" description="Cytochrome c" evidence="6">
    <location>
        <begin position="340"/>
        <end position="436"/>
    </location>
</feature>
<dbReference type="GO" id="GO:0046872">
    <property type="term" value="F:metal ion binding"/>
    <property type="evidence" value="ECO:0007669"/>
    <property type="project" value="UniProtKB-KW"/>
</dbReference>
<keyword evidence="3 4" id="KW-0408">Iron</keyword>
<keyword evidence="8" id="KW-1185">Reference proteome</keyword>
<evidence type="ECO:0000256" key="5">
    <source>
        <dbReference type="SAM" id="SignalP"/>
    </source>
</evidence>
<dbReference type="Proteomes" id="UP000319383">
    <property type="component" value="Chromosome"/>
</dbReference>
<dbReference type="Pfam" id="PF07583">
    <property type="entry name" value="PSCyt2"/>
    <property type="match status" value="1"/>
</dbReference>
<dbReference type="GO" id="GO:0020037">
    <property type="term" value="F:heme binding"/>
    <property type="evidence" value="ECO:0007669"/>
    <property type="project" value="InterPro"/>
</dbReference>
<dbReference type="PANTHER" id="PTHR35889:SF3">
    <property type="entry name" value="F-BOX DOMAIN-CONTAINING PROTEIN"/>
    <property type="match status" value="1"/>
</dbReference>
<dbReference type="InterPro" id="IPR011429">
    <property type="entry name" value="Cyt_c_Planctomycete-type"/>
</dbReference>
<dbReference type="Pfam" id="PF07635">
    <property type="entry name" value="PSCyt1"/>
    <property type="match status" value="1"/>
</dbReference>
<evidence type="ECO:0000256" key="1">
    <source>
        <dbReference type="ARBA" id="ARBA00022617"/>
    </source>
</evidence>
<evidence type="ECO:0000256" key="4">
    <source>
        <dbReference type="PROSITE-ProRule" id="PRU00433"/>
    </source>
</evidence>
<dbReference type="PANTHER" id="PTHR35889">
    <property type="entry name" value="CYCLOINULO-OLIGOSACCHARIDE FRUCTANOTRANSFERASE-RELATED"/>
    <property type="match status" value="1"/>
</dbReference>
<dbReference type="InterPro" id="IPR011444">
    <property type="entry name" value="DUF1549"/>
</dbReference>
<dbReference type="SUPFAM" id="SSF46626">
    <property type="entry name" value="Cytochrome c"/>
    <property type="match status" value="1"/>
</dbReference>
<evidence type="ECO:0000256" key="2">
    <source>
        <dbReference type="ARBA" id="ARBA00022723"/>
    </source>
</evidence>
<dbReference type="GO" id="GO:0009055">
    <property type="term" value="F:electron transfer activity"/>
    <property type="evidence" value="ECO:0007669"/>
    <property type="project" value="InterPro"/>
</dbReference>
<dbReference type="EMBL" id="CP036276">
    <property type="protein sequence ID" value="QDU47675.1"/>
    <property type="molecule type" value="Genomic_DNA"/>
</dbReference>
<reference evidence="7 8" key="1">
    <citation type="submission" date="2019-02" db="EMBL/GenBank/DDBJ databases">
        <title>Deep-cultivation of Planctomycetes and their phenomic and genomic characterization uncovers novel biology.</title>
        <authorList>
            <person name="Wiegand S."/>
            <person name="Jogler M."/>
            <person name="Boedeker C."/>
            <person name="Pinto D."/>
            <person name="Vollmers J."/>
            <person name="Rivas-Marin E."/>
            <person name="Kohn T."/>
            <person name="Peeters S.H."/>
            <person name="Heuer A."/>
            <person name="Rast P."/>
            <person name="Oberbeckmann S."/>
            <person name="Bunk B."/>
            <person name="Jeske O."/>
            <person name="Meyerdierks A."/>
            <person name="Storesund J.E."/>
            <person name="Kallscheuer N."/>
            <person name="Luecker S."/>
            <person name="Lage O.M."/>
            <person name="Pohl T."/>
            <person name="Merkel B.J."/>
            <person name="Hornburger P."/>
            <person name="Mueller R.-W."/>
            <person name="Bruemmer F."/>
            <person name="Labrenz M."/>
            <person name="Spormann A.M."/>
            <person name="Op den Camp H."/>
            <person name="Overmann J."/>
            <person name="Amann R."/>
            <person name="Jetten M.S.M."/>
            <person name="Mascher T."/>
            <person name="Medema M.H."/>
            <person name="Devos D.P."/>
            <person name="Kaster A.-K."/>
            <person name="Ovreas L."/>
            <person name="Rohde M."/>
            <person name="Galperin M.Y."/>
            <person name="Jogler C."/>
        </authorList>
    </citation>
    <scope>NUCLEOTIDE SEQUENCE [LARGE SCALE GENOMIC DNA]</scope>
    <source>
        <strain evidence="7 8">Mal52</strain>
    </source>
</reference>
<dbReference type="AlphaFoldDB" id="A0A517ZYW1"/>
<keyword evidence="1 4" id="KW-0349">Heme</keyword>
<feature type="chain" id="PRO_5022164867" evidence="5">
    <location>
        <begin position="25"/>
        <end position="1100"/>
    </location>
</feature>
<gene>
    <name evidence="7" type="ORF">Mal52_62100</name>
</gene>
<dbReference type="InterPro" id="IPR009056">
    <property type="entry name" value="Cyt_c-like_dom"/>
</dbReference>
<evidence type="ECO:0000313" key="8">
    <source>
        <dbReference type="Proteomes" id="UP000319383"/>
    </source>
</evidence>
<keyword evidence="2 4" id="KW-0479">Metal-binding</keyword>
<dbReference type="InterPro" id="IPR036909">
    <property type="entry name" value="Cyt_c-like_dom_sf"/>
</dbReference>
<dbReference type="PROSITE" id="PS51257">
    <property type="entry name" value="PROKAR_LIPOPROTEIN"/>
    <property type="match status" value="1"/>
</dbReference>
<dbReference type="KEGG" id="sdyn:Mal52_62100"/>